<accession>A0A1H6KL61</accession>
<dbReference type="OrthoDB" id="7068184at2"/>
<proteinExistence type="predicted"/>
<reference evidence="1 2" key="1">
    <citation type="submission" date="2016-10" db="EMBL/GenBank/DDBJ databases">
        <authorList>
            <person name="de Groot N.N."/>
        </authorList>
    </citation>
    <scope>NUCLEOTIDE SEQUENCE [LARGE SCALE GENOMIC DNA]</scope>
    <source>
        <strain evidence="1 2">YAD2003</strain>
    </source>
</reference>
<name>A0A1H6KL61_RUMFL</name>
<evidence type="ECO:0000313" key="2">
    <source>
        <dbReference type="Proteomes" id="UP000183190"/>
    </source>
</evidence>
<sequence length="364" mass="41193">MRFFKTVQNLFGSDKNFFDKEATIKEYFDLVPEQDRKEVSSYEELYEEALKVVEKQDFEENVQEQGDYFHILTGNESTIAVLIGILAFAVSREVDEHGTDLEKAIDRVLPKGYDTNNPFDVKEGLGHRIFGHDPALFGLKNIPADMPIKVKIEDGKRSVIKIGEFLGVGTDGKVSMWDLIWKFYGNNDNKISGVVNCLKHTIVHFAKDLLTPAGLPLPLTTLFEKYKYYENLNAHGIMYKNSLMQKLDNMGIKMKASDFAAFFLIETFLAIYCKANNMDVSSKRDMKLIAMGTCISMQMAVIALSKELHIGKKGTPKMTAGGKLNPILSLAFLKLTFQEMNSVYKARKDVNRNYDKIGKEVATE</sequence>
<protein>
    <submittedName>
        <fullName evidence="1">Uncharacterized protein</fullName>
    </submittedName>
</protein>
<dbReference type="RefSeq" id="WP_074717720.1">
    <property type="nucleotide sequence ID" value="NZ_FNWV01000009.1"/>
</dbReference>
<gene>
    <name evidence="1" type="ORF">SAMN02910265_02415</name>
</gene>
<dbReference type="AlphaFoldDB" id="A0A1H6KL61"/>
<dbReference type="Proteomes" id="UP000183190">
    <property type="component" value="Unassembled WGS sequence"/>
</dbReference>
<organism evidence="1 2">
    <name type="scientific">Ruminococcus flavefaciens</name>
    <dbReference type="NCBI Taxonomy" id="1265"/>
    <lineage>
        <taxon>Bacteria</taxon>
        <taxon>Bacillati</taxon>
        <taxon>Bacillota</taxon>
        <taxon>Clostridia</taxon>
        <taxon>Eubacteriales</taxon>
        <taxon>Oscillospiraceae</taxon>
        <taxon>Ruminococcus</taxon>
    </lineage>
</organism>
<evidence type="ECO:0000313" key="1">
    <source>
        <dbReference type="EMBL" id="SEH74131.1"/>
    </source>
</evidence>
<dbReference type="EMBL" id="FNWV01000009">
    <property type="protein sequence ID" value="SEH74131.1"/>
    <property type="molecule type" value="Genomic_DNA"/>
</dbReference>